<evidence type="ECO:0000313" key="2">
    <source>
        <dbReference type="Proteomes" id="UP000886520"/>
    </source>
</evidence>
<accession>A0A9D4UVY9</accession>
<sequence>SGAGRLGWGVAVGQGMGGSRAEVEPTIVVDRVYSVVIARAGSASRLLPPKLAALLRVGAPPASSWGGKRVPSWMVALDMAAACGRGNSSGGNERYCLLGWAPFQPWALMSASCSWMVLGPPESLVLLVGVGAPWLRHGTTWLYGLSLLLPRRVGFLFLLLFAWA</sequence>
<comment type="caution">
    <text evidence="1">The sequence shown here is derived from an EMBL/GenBank/DDBJ whole genome shotgun (WGS) entry which is preliminary data.</text>
</comment>
<keyword evidence="2" id="KW-1185">Reference proteome</keyword>
<gene>
    <name evidence="1" type="ORF">GOP47_0010887</name>
</gene>
<dbReference type="AlphaFoldDB" id="A0A9D4UVY9"/>
<feature type="non-terminal residue" evidence="1">
    <location>
        <position position="1"/>
    </location>
</feature>
<proteinExistence type="predicted"/>
<name>A0A9D4UVY9_ADICA</name>
<dbReference type="EMBL" id="JABFUD020000010">
    <property type="protein sequence ID" value="KAI5074926.1"/>
    <property type="molecule type" value="Genomic_DNA"/>
</dbReference>
<dbReference type="Proteomes" id="UP000886520">
    <property type="component" value="Chromosome 10"/>
</dbReference>
<reference evidence="1" key="1">
    <citation type="submission" date="2021-01" db="EMBL/GenBank/DDBJ databases">
        <title>Adiantum capillus-veneris genome.</title>
        <authorList>
            <person name="Fang Y."/>
            <person name="Liao Q."/>
        </authorList>
    </citation>
    <scope>NUCLEOTIDE SEQUENCE</scope>
    <source>
        <strain evidence="1">H3</strain>
        <tissue evidence="1">Leaf</tissue>
    </source>
</reference>
<protein>
    <submittedName>
        <fullName evidence="1">Uncharacterized protein</fullName>
    </submittedName>
</protein>
<evidence type="ECO:0000313" key="1">
    <source>
        <dbReference type="EMBL" id="KAI5074926.1"/>
    </source>
</evidence>
<organism evidence="1 2">
    <name type="scientific">Adiantum capillus-veneris</name>
    <name type="common">Maidenhair fern</name>
    <dbReference type="NCBI Taxonomy" id="13818"/>
    <lineage>
        <taxon>Eukaryota</taxon>
        <taxon>Viridiplantae</taxon>
        <taxon>Streptophyta</taxon>
        <taxon>Embryophyta</taxon>
        <taxon>Tracheophyta</taxon>
        <taxon>Polypodiopsida</taxon>
        <taxon>Polypodiidae</taxon>
        <taxon>Polypodiales</taxon>
        <taxon>Pteridineae</taxon>
        <taxon>Pteridaceae</taxon>
        <taxon>Vittarioideae</taxon>
        <taxon>Adiantum</taxon>
    </lineage>
</organism>